<reference evidence="1 2" key="1">
    <citation type="submission" date="2019-03" db="EMBL/GenBank/DDBJ databases">
        <title>This is whole genome sequence of Paenibacillus sp MS74 strain.</title>
        <authorList>
            <person name="Trinh H.N."/>
        </authorList>
    </citation>
    <scope>NUCLEOTIDE SEQUENCE [LARGE SCALE GENOMIC DNA]</scope>
    <source>
        <strain evidence="1 2">MS74</strain>
    </source>
</reference>
<protein>
    <submittedName>
        <fullName evidence="1">Uncharacterized protein</fullName>
    </submittedName>
</protein>
<comment type="caution">
    <text evidence="1">The sequence shown here is derived from an EMBL/GenBank/DDBJ whole genome shotgun (WGS) entry which is preliminary data.</text>
</comment>
<evidence type="ECO:0000313" key="2">
    <source>
        <dbReference type="Proteomes" id="UP000295636"/>
    </source>
</evidence>
<accession>A0A4R5KZ11</accession>
<dbReference type="Proteomes" id="UP000295636">
    <property type="component" value="Unassembled WGS sequence"/>
</dbReference>
<proteinExistence type="predicted"/>
<name>A0A4R5KZ11_9BACL</name>
<dbReference type="AlphaFoldDB" id="A0A4R5KZ11"/>
<dbReference type="OrthoDB" id="2608320at2"/>
<organism evidence="1 2">
    <name type="scientific">Paenibacillus piri</name>
    <dbReference type="NCBI Taxonomy" id="2547395"/>
    <lineage>
        <taxon>Bacteria</taxon>
        <taxon>Bacillati</taxon>
        <taxon>Bacillota</taxon>
        <taxon>Bacilli</taxon>
        <taxon>Bacillales</taxon>
        <taxon>Paenibacillaceae</taxon>
        <taxon>Paenibacillus</taxon>
    </lineage>
</organism>
<dbReference type="EMBL" id="SMRT01000001">
    <property type="protein sequence ID" value="TDG00398.1"/>
    <property type="molecule type" value="Genomic_DNA"/>
</dbReference>
<dbReference type="RefSeq" id="WP_133225107.1">
    <property type="nucleotide sequence ID" value="NZ_SMRT01000001.1"/>
</dbReference>
<gene>
    <name evidence="1" type="ORF">E1757_01815</name>
</gene>
<keyword evidence="2" id="KW-1185">Reference proteome</keyword>
<evidence type="ECO:0000313" key="1">
    <source>
        <dbReference type="EMBL" id="TDG00398.1"/>
    </source>
</evidence>
<sequence length="126" mass="14797">MDINRVIKEVSKYISFGQPVSSGSVFNQRISDPRIAMQAYYMSMKLRSEEEHYYHEIWLKKDGTFAITEAWYHGSTVSRKLYRDNVAFDDIVQTFGDEEANAVLVRMTEIIKKSEREDWSSSRKRA</sequence>